<accession>A0A1E7EMM5</accession>
<evidence type="ECO:0000313" key="1">
    <source>
        <dbReference type="EMBL" id="OEU07046.1"/>
    </source>
</evidence>
<name>A0A1E7EMM5_9STRA</name>
<dbReference type="Proteomes" id="UP000095751">
    <property type="component" value="Unassembled WGS sequence"/>
</dbReference>
<protein>
    <submittedName>
        <fullName evidence="1">Uncharacterized protein</fullName>
    </submittedName>
</protein>
<dbReference type="AlphaFoldDB" id="A0A1E7EMM5"/>
<dbReference type="EMBL" id="KV784392">
    <property type="protein sequence ID" value="OEU07046.1"/>
    <property type="molecule type" value="Genomic_DNA"/>
</dbReference>
<dbReference type="InParanoid" id="A0A1E7EMM5"/>
<keyword evidence="2" id="KW-1185">Reference proteome</keyword>
<sequence length="340" mass="34333">MSAKPREAIGYLNFYFKVVMAHWVHHQQALMVLFVVGSFMASADGNFTLITDGVENSITSININPDCKTAKGDAPNTMWTIVPGDGGVQVETSPADLLIVSSSGGTLSFEWNPAVTSSDSISGGGGVKISLPASQLKSVTVGSDTVAQVLDGFTSVTSVESNDSSTLRATFTSSSSTDFTVDAHDSSEMYVKSNVAVTGGKISDSSQAWVETPSFSGVDVSDSGELEVLGDVGGGSLSDSATLTVTGTITGSLNGSSSADVSASSGCDNFSSSDSASCDTGSQSVVVDVSNQGETMTGTTSACGGWSFGWSSSATDSKITTTTVAAIAAATTGAVAALLI</sequence>
<proteinExistence type="predicted"/>
<organism evidence="1 2">
    <name type="scientific">Fragilariopsis cylindrus CCMP1102</name>
    <dbReference type="NCBI Taxonomy" id="635003"/>
    <lineage>
        <taxon>Eukaryota</taxon>
        <taxon>Sar</taxon>
        <taxon>Stramenopiles</taxon>
        <taxon>Ochrophyta</taxon>
        <taxon>Bacillariophyta</taxon>
        <taxon>Bacillariophyceae</taxon>
        <taxon>Bacillariophycidae</taxon>
        <taxon>Bacillariales</taxon>
        <taxon>Bacillariaceae</taxon>
        <taxon>Fragilariopsis</taxon>
    </lineage>
</organism>
<evidence type="ECO:0000313" key="2">
    <source>
        <dbReference type="Proteomes" id="UP000095751"/>
    </source>
</evidence>
<reference evidence="1 2" key="1">
    <citation type="submission" date="2016-09" db="EMBL/GenBank/DDBJ databases">
        <title>Extensive genetic diversity and differential bi-allelic expression allows diatom success in the polar Southern Ocean.</title>
        <authorList>
            <consortium name="DOE Joint Genome Institute"/>
            <person name="Mock T."/>
            <person name="Otillar R.P."/>
            <person name="Strauss J."/>
            <person name="Dupont C."/>
            <person name="Frickenhaus S."/>
            <person name="Maumus F."/>
            <person name="Mcmullan M."/>
            <person name="Sanges R."/>
            <person name="Schmutz J."/>
            <person name="Toseland A."/>
            <person name="Valas R."/>
            <person name="Veluchamy A."/>
            <person name="Ward B.J."/>
            <person name="Allen A."/>
            <person name="Barry K."/>
            <person name="Falciatore A."/>
            <person name="Ferrante M."/>
            <person name="Fortunato A.E."/>
            <person name="Gloeckner G."/>
            <person name="Gruber A."/>
            <person name="Hipkin R."/>
            <person name="Janech M."/>
            <person name="Kroth P."/>
            <person name="Leese F."/>
            <person name="Lindquist E."/>
            <person name="Lyon B.R."/>
            <person name="Martin J."/>
            <person name="Mayer C."/>
            <person name="Parker M."/>
            <person name="Quesneville H."/>
            <person name="Raymond J."/>
            <person name="Uhlig C."/>
            <person name="Valentin K.U."/>
            <person name="Worden A.Z."/>
            <person name="Armbrust E.V."/>
            <person name="Bowler C."/>
            <person name="Green B."/>
            <person name="Moulton V."/>
            <person name="Van Oosterhout C."/>
            <person name="Grigoriev I."/>
        </authorList>
    </citation>
    <scope>NUCLEOTIDE SEQUENCE [LARGE SCALE GENOMIC DNA]</scope>
    <source>
        <strain evidence="1 2">CCMP1102</strain>
    </source>
</reference>
<dbReference type="OrthoDB" id="56184at2759"/>
<dbReference type="KEGG" id="fcy:FRACYDRAFT_252148"/>
<gene>
    <name evidence="1" type="ORF">FRACYDRAFT_252148</name>
</gene>